<evidence type="ECO:0000313" key="6">
    <source>
        <dbReference type="EMBL" id="GLK68548.1"/>
    </source>
</evidence>
<evidence type="ECO:0000256" key="3">
    <source>
        <dbReference type="ARBA" id="ARBA00023125"/>
    </source>
</evidence>
<dbReference type="SUPFAM" id="SSF46785">
    <property type="entry name" value="Winged helix' DNA-binding domain"/>
    <property type="match status" value="1"/>
</dbReference>
<dbReference type="InterPro" id="IPR000847">
    <property type="entry name" value="LysR_HTH_N"/>
</dbReference>
<dbReference type="Gene3D" id="1.10.10.10">
    <property type="entry name" value="Winged helix-like DNA-binding domain superfamily/Winged helix DNA-binding domain"/>
    <property type="match status" value="1"/>
</dbReference>
<evidence type="ECO:0000256" key="1">
    <source>
        <dbReference type="ARBA" id="ARBA00009437"/>
    </source>
</evidence>
<dbReference type="GO" id="GO:0003700">
    <property type="term" value="F:DNA-binding transcription factor activity"/>
    <property type="evidence" value="ECO:0007669"/>
    <property type="project" value="InterPro"/>
</dbReference>
<accession>A0A9W6MVZ9</accession>
<evidence type="ECO:0000313" key="7">
    <source>
        <dbReference type="Proteomes" id="UP001143372"/>
    </source>
</evidence>
<comment type="similarity">
    <text evidence="1">Belongs to the LysR transcriptional regulatory family.</text>
</comment>
<keyword evidence="4" id="KW-0804">Transcription</keyword>
<dbReference type="PROSITE" id="PS50931">
    <property type="entry name" value="HTH_LYSR"/>
    <property type="match status" value="1"/>
</dbReference>
<evidence type="ECO:0000256" key="2">
    <source>
        <dbReference type="ARBA" id="ARBA00023015"/>
    </source>
</evidence>
<dbReference type="Proteomes" id="UP001143372">
    <property type="component" value="Unassembled WGS sequence"/>
</dbReference>
<dbReference type="CDD" id="cd08476">
    <property type="entry name" value="PBP2_CrgA_like_7"/>
    <property type="match status" value="1"/>
</dbReference>
<dbReference type="PANTHER" id="PTHR30537:SF72">
    <property type="entry name" value="LYSR FAMILY TRANSCRIPTIONAL REGULATOR"/>
    <property type="match status" value="1"/>
</dbReference>
<dbReference type="FunFam" id="1.10.10.10:FF:000001">
    <property type="entry name" value="LysR family transcriptional regulator"/>
    <property type="match status" value="1"/>
</dbReference>
<organism evidence="6 7">
    <name type="scientific">Hansschlegelia plantiphila</name>
    <dbReference type="NCBI Taxonomy" id="374655"/>
    <lineage>
        <taxon>Bacteria</taxon>
        <taxon>Pseudomonadati</taxon>
        <taxon>Pseudomonadota</taxon>
        <taxon>Alphaproteobacteria</taxon>
        <taxon>Hyphomicrobiales</taxon>
        <taxon>Methylopilaceae</taxon>
        <taxon>Hansschlegelia</taxon>
    </lineage>
</organism>
<name>A0A9W6MVZ9_9HYPH</name>
<dbReference type="PANTHER" id="PTHR30537">
    <property type="entry name" value="HTH-TYPE TRANSCRIPTIONAL REGULATOR"/>
    <property type="match status" value="1"/>
</dbReference>
<keyword evidence="7" id="KW-1185">Reference proteome</keyword>
<dbReference type="GO" id="GO:0006351">
    <property type="term" value="P:DNA-templated transcription"/>
    <property type="evidence" value="ECO:0007669"/>
    <property type="project" value="TreeGrafter"/>
</dbReference>
<sequence>MDKLVALRAFVQAGETRSFVAAGRQLGLSPSAVGKAIARLEDELGVRLFHRSTRSMTLTEEGAAYFDRCRQVLGDLKDAETALRAEQARPAGVLKVSLPLVGMLLIPVIAKFMAAYPEVLPDLDFTDRMVDVIEEGFDVVIRTGEPADSRLMSRRLGGFSHSIVAAPAYLEQHGRPRAPADLMRHACLHHRYPSTGRLEAWPLRQDGERLDPLPVRATASTIEPLVDLAAQGFGIACLPRFAVERHLAEGALEEVMSDVMVASGQMRALWPSTKHLSPKVRVFVEHMAAHLFTAAKV</sequence>
<dbReference type="InterPro" id="IPR036390">
    <property type="entry name" value="WH_DNA-bd_sf"/>
</dbReference>
<dbReference type="GO" id="GO:0043565">
    <property type="term" value="F:sequence-specific DNA binding"/>
    <property type="evidence" value="ECO:0007669"/>
    <property type="project" value="TreeGrafter"/>
</dbReference>
<dbReference type="PRINTS" id="PR00039">
    <property type="entry name" value="HTHLYSR"/>
</dbReference>
<comment type="caution">
    <text evidence="6">The sequence shown here is derived from an EMBL/GenBank/DDBJ whole genome shotgun (WGS) entry which is preliminary data.</text>
</comment>
<keyword evidence="3" id="KW-0238">DNA-binding</keyword>
<feature type="domain" description="HTH lysR-type" evidence="5">
    <location>
        <begin position="1"/>
        <end position="59"/>
    </location>
</feature>
<dbReference type="InterPro" id="IPR058163">
    <property type="entry name" value="LysR-type_TF_proteobact-type"/>
</dbReference>
<dbReference type="Pfam" id="PF00126">
    <property type="entry name" value="HTH_1"/>
    <property type="match status" value="1"/>
</dbReference>
<reference evidence="6" key="2">
    <citation type="submission" date="2023-01" db="EMBL/GenBank/DDBJ databases">
        <authorList>
            <person name="Sun Q."/>
            <person name="Evtushenko L."/>
        </authorList>
    </citation>
    <scope>NUCLEOTIDE SEQUENCE</scope>
    <source>
        <strain evidence="6">VKM B-2347</strain>
    </source>
</reference>
<keyword evidence="2" id="KW-0805">Transcription regulation</keyword>
<dbReference type="InterPro" id="IPR005119">
    <property type="entry name" value="LysR_subst-bd"/>
</dbReference>
<dbReference type="EMBL" id="BSFI01000008">
    <property type="protein sequence ID" value="GLK68548.1"/>
    <property type="molecule type" value="Genomic_DNA"/>
</dbReference>
<evidence type="ECO:0000259" key="5">
    <source>
        <dbReference type="PROSITE" id="PS50931"/>
    </source>
</evidence>
<evidence type="ECO:0000256" key="4">
    <source>
        <dbReference type="ARBA" id="ARBA00023163"/>
    </source>
</evidence>
<dbReference type="InterPro" id="IPR036388">
    <property type="entry name" value="WH-like_DNA-bd_sf"/>
</dbReference>
<dbReference type="Pfam" id="PF03466">
    <property type="entry name" value="LysR_substrate"/>
    <property type="match status" value="1"/>
</dbReference>
<proteinExistence type="inferred from homology"/>
<dbReference type="RefSeq" id="WP_271169179.1">
    <property type="nucleotide sequence ID" value="NZ_BSFI01000008.1"/>
</dbReference>
<dbReference type="AlphaFoldDB" id="A0A9W6MVZ9"/>
<gene>
    <name evidence="6" type="ORF">GCM10008179_21860</name>
</gene>
<protein>
    <submittedName>
        <fullName evidence="6">LysR family transcriptional regulator</fullName>
    </submittedName>
</protein>
<dbReference type="Gene3D" id="3.40.190.290">
    <property type="match status" value="1"/>
</dbReference>
<dbReference type="SUPFAM" id="SSF53850">
    <property type="entry name" value="Periplasmic binding protein-like II"/>
    <property type="match status" value="1"/>
</dbReference>
<reference evidence="6" key="1">
    <citation type="journal article" date="2014" name="Int. J. Syst. Evol. Microbiol.">
        <title>Complete genome sequence of Corynebacterium casei LMG S-19264T (=DSM 44701T), isolated from a smear-ripened cheese.</title>
        <authorList>
            <consortium name="US DOE Joint Genome Institute (JGI-PGF)"/>
            <person name="Walter F."/>
            <person name="Albersmeier A."/>
            <person name="Kalinowski J."/>
            <person name="Ruckert C."/>
        </authorList>
    </citation>
    <scope>NUCLEOTIDE SEQUENCE</scope>
    <source>
        <strain evidence="6">VKM B-2347</strain>
    </source>
</reference>